<feature type="region of interest" description="Disordered" evidence="1">
    <location>
        <begin position="394"/>
        <end position="417"/>
    </location>
</feature>
<dbReference type="EMBL" id="CP036278">
    <property type="protein sequence ID" value="QDU58044.1"/>
    <property type="molecule type" value="Genomic_DNA"/>
</dbReference>
<proteinExistence type="predicted"/>
<gene>
    <name evidence="2" type="ORF">Pan181_42700</name>
</gene>
<organism evidence="2 3">
    <name type="scientific">Aeoliella mucimassa</name>
    <dbReference type="NCBI Taxonomy" id="2527972"/>
    <lineage>
        <taxon>Bacteria</taxon>
        <taxon>Pseudomonadati</taxon>
        <taxon>Planctomycetota</taxon>
        <taxon>Planctomycetia</taxon>
        <taxon>Pirellulales</taxon>
        <taxon>Lacipirellulaceae</taxon>
        <taxon>Aeoliella</taxon>
    </lineage>
</organism>
<evidence type="ECO:0000313" key="3">
    <source>
        <dbReference type="Proteomes" id="UP000315750"/>
    </source>
</evidence>
<reference evidence="2 3" key="1">
    <citation type="submission" date="2019-02" db="EMBL/GenBank/DDBJ databases">
        <title>Deep-cultivation of Planctomycetes and their phenomic and genomic characterization uncovers novel biology.</title>
        <authorList>
            <person name="Wiegand S."/>
            <person name="Jogler M."/>
            <person name="Boedeker C."/>
            <person name="Pinto D."/>
            <person name="Vollmers J."/>
            <person name="Rivas-Marin E."/>
            <person name="Kohn T."/>
            <person name="Peeters S.H."/>
            <person name="Heuer A."/>
            <person name="Rast P."/>
            <person name="Oberbeckmann S."/>
            <person name="Bunk B."/>
            <person name="Jeske O."/>
            <person name="Meyerdierks A."/>
            <person name="Storesund J.E."/>
            <person name="Kallscheuer N."/>
            <person name="Luecker S."/>
            <person name="Lage O.M."/>
            <person name="Pohl T."/>
            <person name="Merkel B.J."/>
            <person name="Hornburger P."/>
            <person name="Mueller R.-W."/>
            <person name="Bruemmer F."/>
            <person name="Labrenz M."/>
            <person name="Spormann A.M."/>
            <person name="Op den Camp H."/>
            <person name="Overmann J."/>
            <person name="Amann R."/>
            <person name="Jetten M.S.M."/>
            <person name="Mascher T."/>
            <person name="Medema M.H."/>
            <person name="Devos D.P."/>
            <person name="Kaster A.-K."/>
            <person name="Ovreas L."/>
            <person name="Rohde M."/>
            <person name="Galperin M.Y."/>
            <person name="Jogler C."/>
        </authorList>
    </citation>
    <scope>NUCLEOTIDE SEQUENCE [LARGE SCALE GENOMIC DNA]</scope>
    <source>
        <strain evidence="2 3">Pan181</strain>
    </source>
</reference>
<evidence type="ECO:0000256" key="1">
    <source>
        <dbReference type="SAM" id="MobiDB-lite"/>
    </source>
</evidence>
<dbReference type="Proteomes" id="UP000315750">
    <property type="component" value="Chromosome"/>
</dbReference>
<accession>A0A518ATI6</accession>
<evidence type="ECO:0000313" key="2">
    <source>
        <dbReference type="EMBL" id="QDU58044.1"/>
    </source>
</evidence>
<dbReference type="KEGG" id="amuc:Pan181_42700"/>
<dbReference type="AlphaFoldDB" id="A0A518ATI6"/>
<name>A0A518ATI6_9BACT</name>
<keyword evidence="3" id="KW-1185">Reference proteome</keyword>
<sequence length="434" mass="48049">MLVVAGLRQISSWRRWQLAAFEYDRIRQLGLPTNSIELNTYAAVSAGTSDATPIWNVPIGQSLALKKAHTWDFPLSRDEWVFPPLPNTEWPDLDKEAQFIASQNIYYQSVDTALATEGDCCYVSDYTPAMILLPHIDGLRSIQHFLVLRAYVWAHQGDTRGVAADLLGLLQMGETLHREPMLVSQIVRVSMHDYSLACLEQLLPSIASEAETLELIQAELLSIDLRKGMHRGLIGQRALVVGELNQSLSGRLRGAWHGDDSLAVLQGLGDVEEEIAQDWPVPLQLLDRYDQNIDFRTFGSRSPWGQQDVPPSAQPGMIASRIELTAEVTARLRAAAAAVAAVRYHTATGNWPETLEALVPEHLAEVPLDPCTGEPLRLARTNTELRFYSVGVDRVDDGGQELPTESPDGPQVRQGEPDVVFRVPLDLSEHSSGQ</sequence>
<protein>
    <submittedName>
        <fullName evidence="2">Uncharacterized protein</fullName>
    </submittedName>
</protein>